<dbReference type="Pfam" id="PF02630">
    <property type="entry name" value="SCO1-SenC"/>
    <property type="match status" value="1"/>
</dbReference>
<comment type="similarity">
    <text evidence="1">Belongs to the SCO1/2 family.</text>
</comment>
<dbReference type="Proteomes" id="UP001162741">
    <property type="component" value="Chromosome"/>
</dbReference>
<dbReference type="PROSITE" id="PS51352">
    <property type="entry name" value="THIOREDOXIN_2"/>
    <property type="match status" value="1"/>
</dbReference>
<sequence>MSKKTIFITVFFVALSAVFLGYASMVIKNETGTYFGKEKLPVLGTPGHKIKSFSFTNQDGQTVTRENVEGRFYVAEFFFTTCTGICPKMNTNLEKVYKTYKSNPNFLILSHTVDPEVDTLPALRAYAQKHHADPKNWWFLTGSKRDLYKMARESYMLDDGTYTGPDDFVHTQWFALVDTQGRVRGFYEGTKTKDIDKLISDIDRLIHE</sequence>
<name>A0ABY6IYU0_9BACT</name>
<evidence type="ECO:0000313" key="5">
    <source>
        <dbReference type="Proteomes" id="UP001162741"/>
    </source>
</evidence>
<evidence type="ECO:0000313" key="4">
    <source>
        <dbReference type="EMBL" id="UYQ92583.1"/>
    </source>
</evidence>
<accession>A0ABY6IYU0</accession>
<dbReference type="EMBL" id="CP107006">
    <property type="protein sequence ID" value="UYQ92583.1"/>
    <property type="molecule type" value="Genomic_DNA"/>
</dbReference>
<feature type="domain" description="Thioredoxin" evidence="3">
    <location>
        <begin position="44"/>
        <end position="207"/>
    </location>
</feature>
<proteinExistence type="inferred from homology"/>
<dbReference type="PANTHER" id="PTHR12151:SF25">
    <property type="entry name" value="LINALOOL DEHYDRATASE_ISOMERASE DOMAIN-CONTAINING PROTEIN"/>
    <property type="match status" value="1"/>
</dbReference>
<keyword evidence="2" id="KW-0186">Copper</keyword>
<keyword evidence="5" id="KW-1185">Reference proteome</keyword>
<dbReference type="SUPFAM" id="SSF52833">
    <property type="entry name" value="Thioredoxin-like"/>
    <property type="match status" value="1"/>
</dbReference>
<reference evidence="4" key="1">
    <citation type="submission" date="2022-10" db="EMBL/GenBank/DDBJ databases">
        <title>Chitinophaga sp. nov., isolated from soil.</title>
        <authorList>
            <person name="Jeon C.O."/>
        </authorList>
    </citation>
    <scope>NUCLEOTIDE SEQUENCE</scope>
    <source>
        <strain evidence="4">R8</strain>
    </source>
</reference>
<dbReference type="InterPro" id="IPR013766">
    <property type="entry name" value="Thioredoxin_domain"/>
</dbReference>
<dbReference type="InterPro" id="IPR003782">
    <property type="entry name" value="SCO1/SenC"/>
</dbReference>
<dbReference type="PANTHER" id="PTHR12151">
    <property type="entry name" value="ELECTRON TRANSPORT PROTIN SCO1/SENC FAMILY MEMBER"/>
    <property type="match status" value="1"/>
</dbReference>
<evidence type="ECO:0000256" key="1">
    <source>
        <dbReference type="ARBA" id="ARBA00010996"/>
    </source>
</evidence>
<protein>
    <submittedName>
        <fullName evidence="4">SCO family protein</fullName>
    </submittedName>
</protein>
<dbReference type="InterPro" id="IPR036249">
    <property type="entry name" value="Thioredoxin-like_sf"/>
</dbReference>
<dbReference type="RefSeq" id="WP_264280827.1">
    <property type="nucleotide sequence ID" value="NZ_CP107006.1"/>
</dbReference>
<organism evidence="4 5">
    <name type="scientific">Chitinophaga horti</name>
    <dbReference type="NCBI Taxonomy" id="2920382"/>
    <lineage>
        <taxon>Bacteria</taxon>
        <taxon>Pseudomonadati</taxon>
        <taxon>Bacteroidota</taxon>
        <taxon>Chitinophagia</taxon>
        <taxon>Chitinophagales</taxon>
        <taxon>Chitinophagaceae</taxon>
        <taxon>Chitinophaga</taxon>
    </lineage>
</organism>
<dbReference type="Gene3D" id="3.40.30.10">
    <property type="entry name" value="Glutaredoxin"/>
    <property type="match status" value="1"/>
</dbReference>
<evidence type="ECO:0000256" key="2">
    <source>
        <dbReference type="ARBA" id="ARBA00023008"/>
    </source>
</evidence>
<gene>
    <name evidence="4" type="ORF">MKQ68_21105</name>
</gene>
<evidence type="ECO:0000259" key="3">
    <source>
        <dbReference type="PROSITE" id="PS51352"/>
    </source>
</evidence>
<dbReference type="CDD" id="cd02968">
    <property type="entry name" value="SCO"/>
    <property type="match status" value="1"/>
</dbReference>